<dbReference type="PANTHER" id="PTHR33236">
    <property type="entry name" value="INTRAFLAGELLAR TRANSPORT PROTEIN 122 FAMILY PROTEIN-RELATED"/>
    <property type="match status" value="1"/>
</dbReference>
<evidence type="ECO:0008006" key="3">
    <source>
        <dbReference type="Google" id="ProtNLM"/>
    </source>
</evidence>
<organism evidence="1 2">
    <name type="scientific">Caerostris extrusa</name>
    <name type="common">Bark spider</name>
    <name type="synonym">Caerostris bankana</name>
    <dbReference type="NCBI Taxonomy" id="172846"/>
    <lineage>
        <taxon>Eukaryota</taxon>
        <taxon>Metazoa</taxon>
        <taxon>Ecdysozoa</taxon>
        <taxon>Arthropoda</taxon>
        <taxon>Chelicerata</taxon>
        <taxon>Arachnida</taxon>
        <taxon>Araneae</taxon>
        <taxon>Araneomorphae</taxon>
        <taxon>Entelegynae</taxon>
        <taxon>Araneoidea</taxon>
        <taxon>Araneidae</taxon>
        <taxon>Caerostris</taxon>
    </lineage>
</organism>
<dbReference type="AlphaFoldDB" id="A0AAV4UPX9"/>
<protein>
    <recommendedName>
        <fullName evidence="3">Recombination activating protein 2</fullName>
    </recommendedName>
</protein>
<reference evidence="1 2" key="1">
    <citation type="submission" date="2021-06" db="EMBL/GenBank/DDBJ databases">
        <title>Caerostris extrusa draft genome.</title>
        <authorList>
            <person name="Kono N."/>
            <person name="Arakawa K."/>
        </authorList>
    </citation>
    <scope>NUCLEOTIDE SEQUENCE [LARGE SCALE GENOMIC DNA]</scope>
</reference>
<keyword evidence="2" id="KW-1185">Reference proteome</keyword>
<proteinExistence type="predicted"/>
<dbReference type="Proteomes" id="UP001054945">
    <property type="component" value="Unassembled WGS sequence"/>
</dbReference>
<feature type="non-terminal residue" evidence="1">
    <location>
        <position position="131"/>
    </location>
</feature>
<sequence length="131" mass="14611">MRQFSSTGTINRKWHRYMPGDYREPDNVCQLRLDMQEFFLSEPDDMGLCTTDSFMVRTTVGERLPILCGENKGQHLYVDMGRGSGNPVVLSVVSNGDKMSRRWKIKISMIECGSLNMAPAGCPSTSGIPAT</sequence>
<accession>A0AAV4UPX9</accession>
<dbReference type="EMBL" id="BPLR01013248">
    <property type="protein sequence ID" value="GIY59848.1"/>
    <property type="molecule type" value="Genomic_DNA"/>
</dbReference>
<comment type="caution">
    <text evidence="1">The sequence shown here is derived from an EMBL/GenBank/DDBJ whole genome shotgun (WGS) entry which is preliminary data.</text>
</comment>
<evidence type="ECO:0000313" key="1">
    <source>
        <dbReference type="EMBL" id="GIY59848.1"/>
    </source>
</evidence>
<name>A0AAV4UPX9_CAEEX</name>
<dbReference type="PANTHER" id="PTHR33236:SF5">
    <property type="entry name" value="CUB DOMAIN-CONTAINING PROTEIN"/>
    <property type="match status" value="1"/>
</dbReference>
<gene>
    <name evidence="1" type="ORF">CEXT_797521</name>
</gene>
<evidence type="ECO:0000313" key="2">
    <source>
        <dbReference type="Proteomes" id="UP001054945"/>
    </source>
</evidence>